<protein>
    <submittedName>
        <fullName evidence="5">Coiled-coil domain-containing protein 63</fullName>
    </submittedName>
</protein>
<evidence type="ECO:0000256" key="2">
    <source>
        <dbReference type="SAM" id="Coils"/>
    </source>
</evidence>
<dbReference type="PANTHER" id="PTHR21694">
    <property type="entry name" value="COILED-COIL DOMAIN-CONTAINING PROTEIN 63"/>
    <property type="match status" value="1"/>
</dbReference>
<evidence type="ECO:0000259" key="4">
    <source>
        <dbReference type="Pfam" id="PF21773"/>
    </source>
</evidence>
<feature type="compositionally biased region" description="Polar residues" evidence="3">
    <location>
        <begin position="535"/>
        <end position="545"/>
    </location>
</feature>
<dbReference type="Pfam" id="PF21773">
    <property type="entry name" value="ODAD1_CC"/>
    <property type="match status" value="1"/>
</dbReference>
<name>A0A2R5GXT0_9STRA</name>
<keyword evidence="6" id="KW-1185">Reference proteome</keyword>
<proteinExistence type="predicted"/>
<feature type="compositionally biased region" description="Basic residues" evidence="3">
    <location>
        <begin position="571"/>
        <end position="581"/>
    </location>
</feature>
<sequence length="630" mass="71081">MSGNDGEAKSASALASEFAQLQREYRNMEQNRRAYTEESQNIIRRQQAAINKLRKDEEALKAELAMEERHLATKGGDSGPSSKLAMVQDQGDMFTQKLAIETRNLEELNKAIKVMKSKILQQRKQMGGVNAAKESQKMVAKQIRILENRLDKALVKFNEALAHNKQLRETIDGLRRERVVFDNIYRKLEKELHEKKKQMATIIESSNQAYEARDQAQMEMTAIEQQNNKERAEVDEQIAELDRAIDADRRRKDMLLREQGKDTIGQRGEMSMEEEARLKKKVAKGVWSMAKDKANVAATEMKVQSYEEAFNKIKAATGITDVDELVKTFIQNEEQNFSLFNFVNEQNNELEKLEEQIQQLHEEEDKYTQESGDDANQHQQLLNDLQSKLQSTEAAAEKYELRYQEAMKTIAALKVGIQAIFLKTECDKTAMADLLSDTQVTEANIMQFLGIIEQRTNEILQMWAAYSRRQLPNSPNGGNPGDLGLGGDLDNEGPGSPLLSPGSPFSPGSPGGPGSPSNALVSILGQGPTAPMGQDTVQINPPSLNEYSSDEGSDDEDHEYRPLTHQELKIKTMKTIHKKAAHQQSPKRSAVHAASSNFHQQQQQQQHSRQRTFVDSQATAHFNLPDDHYQ</sequence>
<dbReference type="EMBL" id="BEYU01000129">
    <property type="protein sequence ID" value="GBG32774.1"/>
    <property type="molecule type" value="Genomic_DNA"/>
</dbReference>
<dbReference type="InterPro" id="IPR051876">
    <property type="entry name" value="ODA-DC/CCD"/>
</dbReference>
<feature type="domain" description="ODAD1 central coiled coil region" evidence="4">
    <location>
        <begin position="141"/>
        <end position="436"/>
    </location>
</feature>
<evidence type="ECO:0000256" key="1">
    <source>
        <dbReference type="ARBA" id="ARBA00023054"/>
    </source>
</evidence>
<feature type="compositionally biased region" description="Low complexity" evidence="3">
    <location>
        <begin position="492"/>
        <end position="508"/>
    </location>
</feature>
<reference evidence="5 6" key="1">
    <citation type="submission" date="2017-12" db="EMBL/GenBank/DDBJ databases">
        <title>Sequencing, de novo assembly and annotation of complete genome of a new Thraustochytrid species, strain FCC1311.</title>
        <authorList>
            <person name="Sedici K."/>
            <person name="Godart F."/>
            <person name="Aiese Cigliano R."/>
            <person name="Sanseverino W."/>
            <person name="Barakat M."/>
            <person name="Ortet P."/>
            <person name="Marechal E."/>
            <person name="Cagnac O."/>
            <person name="Amato A."/>
        </authorList>
    </citation>
    <scope>NUCLEOTIDE SEQUENCE [LARGE SCALE GENOMIC DNA]</scope>
</reference>
<accession>A0A2R5GXT0</accession>
<evidence type="ECO:0000313" key="5">
    <source>
        <dbReference type="EMBL" id="GBG32774.1"/>
    </source>
</evidence>
<dbReference type="InterPro" id="IPR049258">
    <property type="entry name" value="ODAD1_CC"/>
</dbReference>
<feature type="coiled-coil region" evidence="2">
    <location>
        <begin position="98"/>
        <end position="125"/>
    </location>
</feature>
<dbReference type="AlphaFoldDB" id="A0A2R5GXT0"/>
<dbReference type="PANTHER" id="PTHR21694:SF18">
    <property type="entry name" value="COILED-COIL DOMAIN-CONTAINING PROTEIN 63"/>
    <property type="match status" value="1"/>
</dbReference>
<feature type="coiled-coil region" evidence="2">
    <location>
        <begin position="157"/>
        <end position="258"/>
    </location>
</feature>
<comment type="caution">
    <text evidence="5">The sequence shown here is derived from an EMBL/GenBank/DDBJ whole genome shotgun (WGS) entry which is preliminary data.</text>
</comment>
<feature type="compositionally biased region" description="Basic and acidic residues" evidence="3">
    <location>
        <begin position="558"/>
        <end position="570"/>
    </location>
</feature>
<feature type="coiled-coil region" evidence="2">
    <location>
        <begin position="11"/>
        <end position="70"/>
    </location>
</feature>
<dbReference type="InParanoid" id="A0A2R5GXT0"/>
<feature type="compositionally biased region" description="Polar residues" evidence="3">
    <location>
        <begin position="611"/>
        <end position="620"/>
    </location>
</feature>
<evidence type="ECO:0000313" key="6">
    <source>
        <dbReference type="Proteomes" id="UP000241890"/>
    </source>
</evidence>
<evidence type="ECO:0000256" key="3">
    <source>
        <dbReference type="SAM" id="MobiDB-lite"/>
    </source>
</evidence>
<feature type="coiled-coil region" evidence="2">
    <location>
        <begin position="343"/>
        <end position="409"/>
    </location>
</feature>
<feature type="compositionally biased region" description="Gly residues" evidence="3">
    <location>
        <begin position="478"/>
        <end position="487"/>
    </location>
</feature>
<organism evidence="5 6">
    <name type="scientific">Hondaea fermentalgiana</name>
    <dbReference type="NCBI Taxonomy" id="2315210"/>
    <lineage>
        <taxon>Eukaryota</taxon>
        <taxon>Sar</taxon>
        <taxon>Stramenopiles</taxon>
        <taxon>Bigyra</taxon>
        <taxon>Labyrinthulomycetes</taxon>
        <taxon>Thraustochytrida</taxon>
        <taxon>Thraustochytriidae</taxon>
        <taxon>Hondaea</taxon>
    </lineage>
</organism>
<keyword evidence="1 2" id="KW-0175">Coiled coil</keyword>
<dbReference type="Proteomes" id="UP000241890">
    <property type="component" value="Unassembled WGS sequence"/>
</dbReference>
<feature type="compositionally biased region" description="Acidic residues" evidence="3">
    <location>
        <begin position="548"/>
        <end position="557"/>
    </location>
</feature>
<dbReference type="OrthoDB" id="6766775at2759"/>
<gene>
    <name evidence="5" type="ORF">FCC1311_089992</name>
</gene>
<feature type="region of interest" description="Disordered" evidence="3">
    <location>
        <begin position="471"/>
        <end position="630"/>
    </location>
</feature>